<dbReference type="Proteomes" id="UP000823863">
    <property type="component" value="Unassembled WGS sequence"/>
</dbReference>
<dbReference type="EMBL" id="DWWB01000021">
    <property type="protein sequence ID" value="HJC65987.1"/>
    <property type="molecule type" value="Genomic_DNA"/>
</dbReference>
<reference evidence="1" key="2">
    <citation type="submission" date="2021-04" db="EMBL/GenBank/DDBJ databases">
        <authorList>
            <person name="Gilroy R."/>
        </authorList>
    </citation>
    <scope>NUCLEOTIDE SEQUENCE</scope>
    <source>
        <strain evidence="1">CHK198-12963</strain>
    </source>
</reference>
<comment type="caution">
    <text evidence="1">The sequence shown here is derived from an EMBL/GenBank/DDBJ whole genome shotgun (WGS) entry which is preliminary data.</text>
</comment>
<protein>
    <submittedName>
        <fullName evidence="1">Uncharacterized protein</fullName>
    </submittedName>
</protein>
<gene>
    <name evidence="1" type="ORF">H9931_04610</name>
</gene>
<organism evidence="1 2">
    <name type="scientific">Candidatus Enterocloster excrementigallinarum</name>
    <dbReference type="NCBI Taxonomy" id="2838558"/>
    <lineage>
        <taxon>Bacteria</taxon>
        <taxon>Bacillati</taxon>
        <taxon>Bacillota</taxon>
        <taxon>Clostridia</taxon>
        <taxon>Lachnospirales</taxon>
        <taxon>Lachnospiraceae</taxon>
        <taxon>Enterocloster</taxon>
    </lineage>
</organism>
<reference evidence="1" key="1">
    <citation type="journal article" date="2021" name="PeerJ">
        <title>Extensive microbial diversity within the chicken gut microbiome revealed by metagenomics and culture.</title>
        <authorList>
            <person name="Gilroy R."/>
            <person name="Ravi A."/>
            <person name="Getino M."/>
            <person name="Pursley I."/>
            <person name="Horton D.L."/>
            <person name="Alikhan N.F."/>
            <person name="Baker D."/>
            <person name="Gharbi K."/>
            <person name="Hall N."/>
            <person name="Watson M."/>
            <person name="Adriaenssens E.M."/>
            <person name="Foster-Nyarko E."/>
            <person name="Jarju S."/>
            <person name="Secka A."/>
            <person name="Antonio M."/>
            <person name="Oren A."/>
            <person name="Chaudhuri R.R."/>
            <person name="La Ragione R."/>
            <person name="Hildebrand F."/>
            <person name="Pallen M.J."/>
        </authorList>
    </citation>
    <scope>NUCLEOTIDE SEQUENCE</scope>
    <source>
        <strain evidence="1">CHK198-12963</strain>
    </source>
</reference>
<accession>A0A9D2PUK4</accession>
<sequence>MGDWHNIATQDDIESLLSAYGDFHDACIVEAHFKSGAFVDEASAMYFGSANEYILSLIFQCQWTPKTIELQFIGLRQFHLAGWQENYACNIFDVDLAFHDDLLPGETRSVIVWADNRSFNVHKIAPIISAPADTYVVSNALRWRIADE</sequence>
<proteinExistence type="predicted"/>
<dbReference type="AlphaFoldDB" id="A0A9D2PUK4"/>
<evidence type="ECO:0000313" key="1">
    <source>
        <dbReference type="EMBL" id="HJC65987.1"/>
    </source>
</evidence>
<name>A0A9D2PUK4_9FIRM</name>
<evidence type="ECO:0000313" key="2">
    <source>
        <dbReference type="Proteomes" id="UP000823863"/>
    </source>
</evidence>